<comment type="cofactor">
    <cofactor evidence="10">
        <name>FAD</name>
        <dbReference type="ChEBI" id="CHEBI:57692"/>
    </cofactor>
    <text evidence="10">Binds 1 FAD per subunit.</text>
</comment>
<dbReference type="CDD" id="cd06849">
    <property type="entry name" value="lipoyl_domain"/>
    <property type="match status" value="1"/>
</dbReference>
<organism evidence="13 14">
    <name type="scientific">Oceanivirga miroungae</name>
    <dbReference type="NCBI Taxonomy" id="1130046"/>
    <lineage>
        <taxon>Bacteria</taxon>
        <taxon>Fusobacteriati</taxon>
        <taxon>Fusobacteriota</taxon>
        <taxon>Fusobacteriia</taxon>
        <taxon>Fusobacteriales</taxon>
        <taxon>Leptotrichiaceae</taxon>
        <taxon>Oceanivirga</taxon>
    </lineage>
</organism>
<dbReference type="SUPFAM" id="SSF51905">
    <property type="entry name" value="FAD/NAD(P)-binding domain"/>
    <property type="match status" value="1"/>
</dbReference>
<dbReference type="Gene3D" id="3.50.50.60">
    <property type="entry name" value="FAD/NAD(P)-binding domain"/>
    <property type="match status" value="2"/>
</dbReference>
<dbReference type="Pfam" id="PF07992">
    <property type="entry name" value="Pyr_redox_2"/>
    <property type="match status" value="1"/>
</dbReference>
<dbReference type="PROSITE" id="PS00189">
    <property type="entry name" value="LIPOYL"/>
    <property type="match status" value="1"/>
</dbReference>
<dbReference type="InterPro" id="IPR012999">
    <property type="entry name" value="Pyr_OxRdtase_I_AS"/>
</dbReference>
<name>A0A6I8M6L4_9FUSO</name>
<dbReference type="GO" id="GO:0050660">
    <property type="term" value="F:flavin adenine dinucleotide binding"/>
    <property type="evidence" value="ECO:0007669"/>
    <property type="project" value="InterPro"/>
</dbReference>
<feature type="compositionally biased region" description="Basic and acidic residues" evidence="11">
    <location>
        <begin position="88"/>
        <end position="119"/>
    </location>
</feature>
<dbReference type="GO" id="GO:0004148">
    <property type="term" value="F:dihydrolipoyl dehydrogenase (NADH) activity"/>
    <property type="evidence" value="ECO:0007669"/>
    <property type="project" value="UniProtKB-EC"/>
</dbReference>
<sequence length="577" mass="61910">MALEVIMPKAGVDMTEGQIVKWNKKVGDEVKEGEVLLEIMTDKTSMELEAEESGYLLAILKGDGETVPVAEVIGYLGEQGEAIPDGTTKSEVKEEKPVEVKKEEEKAEEVKKEEPAKPKHNKEYDTVVIGGGPAGYVAAIRAAQVGGKVAIVEKDELGGTCLNRGCIPTKAYLHNSEIIEGIHMANSRGILIDSNFKIDMEKVLAMKNTVVKTLVGGVAALLKSNKVDVFKGVAKITKDKDVVVNSEKVLTTNTIIFAGGSKVSKINIPGIDSKLVMTSDDILQLNEVPETLAVIGAGVVGVELGEVFSTYGSKVTFVEMTDRIVPAMDKEVSKALEAKLAKNGMTFYTSTGLKEIKEENGKLRLILDGKPDLVVDRALLSIGRVPDLEGIQGISLQMEKGKIKVDDYMETSIKGIYAPGDVNGVKMLAHAAYRMGEVAAENAILGNHVKANLHATPSAVYTLPEVAAIGLTEEQARQNYDVQIGKFNFAGNGRALASGNNYGFIKVIADKKYGEILGVHIIGPNAAEMINEAAALMSAEVTIEEVIKSIHGHPTYSEAMYEAFADVLGLSVHVMKK</sequence>
<comment type="miscellaneous">
    <text evidence="10">The active site is a redox-active disulfide bond.</text>
</comment>
<dbReference type="FunFam" id="3.30.390.30:FF:000001">
    <property type="entry name" value="Dihydrolipoyl dehydrogenase"/>
    <property type="match status" value="1"/>
</dbReference>
<feature type="region of interest" description="Disordered" evidence="11">
    <location>
        <begin position="83"/>
        <end position="119"/>
    </location>
</feature>
<dbReference type="InterPro" id="IPR023753">
    <property type="entry name" value="FAD/NAD-binding_dom"/>
</dbReference>
<keyword evidence="8" id="KW-1015">Disulfide bond</keyword>
<dbReference type="EC" id="1.8.1.4" evidence="10"/>
<dbReference type="Pfam" id="PF00364">
    <property type="entry name" value="Biotin_lipoyl"/>
    <property type="match status" value="1"/>
</dbReference>
<evidence type="ECO:0000313" key="13">
    <source>
        <dbReference type="EMBL" id="VWL85532.1"/>
    </source>
</evidence>
<dbReference type="PRINTS" id="PR00411">
    <property type="entry name" value="PNDRDTASEI"/>
</dbReference>
<dbReference type="PANTHER" id="PTHR22912:SF217">
    <property type="entry name" value="DIHYDROLIPOYL DEHYDROGENASE"/>
    <property type="match status" value="1"/>
</dbReference>
<dbReference type="InterPro" id="IPR003016">
    <property type="entry name" value="2-oxoA_DH_lipoyl-BS"/>
</dbReference>
<evidence type="ECO:0000313" key="14">
    <source>
        <dbReference type="Proteomes" id="UP000419017"/>
    </source>
</evidence>
<evidence type="ECO:0000256" key="11">
    <source>
        <dbReference type="SAM" id="MobiDB-lite"/>
    </source>
</evidence>
<evidence type="ECO:0000256" key="10">
    <source>
        <dbReference type="RuleBase" id="RU003692"/>
    </source>
</evidence>
<reference evidence="13 14" key="1">
    <citation type="submission" date="2019-10" db="EMBL/GenBank/DDBJ databases">
        <authorList>
            <person name="Blom J."/>
        </authorList>
    </citation>
    <scope>NUCLEOTIDE SEQUENCE [LARGE SCALE GENOMIC DNA]</scope>
    <source>
        <strain evidence="13 14">ES3154-GLU</strain>
    </source>
</reference>
<dbReference type="Proteomes" id="UP000419017">
    <property type="component" value="Unassembled WGS sequence"/>
</dbReference>
<evidence type="ECO:0000256" key="5">
    <source>
        <dbReference type="ARBA" id="ARBA00022827"/>
    </source>
</evidence>
<dbReference type="InterPro" id="IPR011053">
    <property type="entry name" value="Single_hybrid_motif"/>
</dbReference>
<dbReference type="SUPFAM" id="SSF55424">
    <property type="entry name" value="FAD/NAD-linked reductases, dimerisation (C-terminal) domain"/>
    <property type="match status" value="1"/>
</dbReference>
<keyword evidence="5 10" id="KW-0274">FAD</keyword>
<accession>A0A6I8M6L4</accession>
<dbReference type="PROSITE" id="PS00076">
    <property type="entry name" value="PYRIDINE_REDOX_1"/>
    <property type="match status" value="1"/>
</dbReference>
<keyword evidence="2" id="KW-0963">Cytoplasm</keyword>
<evidence type="ECO:0000256" key="3">
    <source>
        <dbReference type="ARBA" id="ARBA00022630"/>
    </source>
</evidence>
<keyword evidence="4" id="KW-0450">Lipoyl</keyword>
<dbReference type="Gene3D" id="3.30.390.30">
    <property type="match status" value="1"/>
</dbReference>
<evidence type="ECO:0000256" key="7">
    <source>
        <dbReference type="ARBA" id="ARBA00023027"/>
    </source>
</evidence>
<keyword evidence="14" id="KW-1185">Reference proteome</keyword>
<keyword evidence="6 10" id="KW-0560">Oxidoreductase</keyword>
<dbReference type="SUPFAM" id="SSF51230">
    <property type="entry name" value="Single hybrid motif"/>
    <property type="match status" value="1"/>
</dbReference>
<comment type="similarity">
    <text evidence="1 10">Belongs to the class-I pyridine nucleotide-disulfide oxidoreductase family.</text>
</comment>
<keyword evidence="3 10" id="KW-0285">Flavoprotein</keyword>
<evidence type="ECO:0000256" key="2">
    <source>
        <dbReference type="ARBA" id="ARBA00022490"/>
    </source>
</evidence>
<dbReference type="PROSITE" id="PS50968">
    <property type="entry name" value="BIOTINYL_LIPOYL"/>
    <property type="match status" value="1"/>
</dbReference>
<dbReference type="EMBL" id="CABWIB010000001">
    <property type="protein sequence ID" value="VWL85532.1"/>
    <property type="molecule type" value="Genomic_DNA"/>
</dbReference>
<dbReference type="InterPro" id="IPR050151">
    <property type="entry name" value="Class-I_Pyr_Nuc-Dis_Oxidored"/>
</dbReference>
<dbReference type="InterPro" id="IPR004099">
    <property type="entry name" value="Pyr_nucl-diS_OxRdtase_dimer"/>
</dbReference>
<dbReference type="InterPro" id="IPR016156">
    <property type="entry name" value="FAD/NAD-linked_Rdtase_dimer_sf"/>
</dbReference>
<dbReference type="InterPro" id="IPR000089">
    <property type="entry name" value="Biotin_lipoyl"/>
</dbReference>
<dbReference type="InterPro" id="IPR036188">
    <property type="entry name" value="FAD/NAD-bd_sf"/>
</dbReference>
<keyword evidence="9 10" id="KW-0676">Redox-active center</keyword>
<comment type="catalytic activity">
    <reaction evidence="10">
        <text>N(6)-[(R)-dihydrolipoyl]-L-lysyl-[protein] + NAD(+) = N(6)-[(R)-lipoyl]-L-lysyl-[protein] + NADH + H(+)</text>
        <dbReference type="Rhea" id="RHEA:15045"/>
        <dbReference type="Rhea" id="RHEA-COMP:10474"/>
        <dbReference type="Rhea" id="RHEA-COMP:10475"/>
        <dbReference type="ChEBI" id="CHEBI:15378"/>
        <dbReference type="ChEBI" id="CHEBI:57540"/>
        <dbReference type="ChEBI" id="CHEBI:57945"/>
        <dbReference type="ChEBI" id="CHEBI:83099"/>
        <dbReference type="ChEBI" id="CHEBI:83100"/>
        <dbReference type="EC" id="1.8.1.4"/>
    </reaction>
</comment>
<dbReference type="AlphaFoldDB" id="A0A6I8M6L4"/>
<dbReference type="NCBIfam" id="TIGR01350">
    <property type="entry name" value="lipoamide_DH"/>
    <property type="match status" value="1"/>
</dbReference>
<dbReference type="PRINTS" id="PR00368">
    <property type="entry name" value="FADPNR"/>
</dbReference>
<evidence type="ECO:0000256" key="6">
    <source>
        <dbReference type="ARBA" id="ARBA00023002"/>
    </source>
</evidence>
<evidence type="ECO:0000259" key="12">
    <source>
        <dbReference type="PROSITE" id="PS50968"/>
    </source>
</evidence>
<gene>
    <name evidence="13" type="ORF">OMES3154_00818</name>
</gene>
<feature type="domain" description="Lipoyl-binding" evidence="12">
    <location>
        <begin position="2"/>
        <end position="77"/>
    </location>
</feature>
<dbReference type="Gene3D" id="2.40.50.100">
    <property type="match status" value="1"/>
</dbReference>
<dbReference type="RefSeq" id="WP_156683520.1">
    <property type="nucleotide sequence ID" value="NZ_CABWIB010000001.1"/>
</dbReference>
<dbReference type="GO" id="GO:0006103">
    <property type="term" value="P:2-oxoglutarate metabolic process"/>
    <property type="evidence" value="ECO:0007669"/>
    <property type="project" value="TreeGrafter"/>
</dbReference>
<keyword evidence="7 10" id="KW-0520">NAD</keyword>
<protein>
    <recommendedName>
        <fullName evidence="10">Dihydrolipoyl dehydrogenase</fullName>
        <ecNumber evidence="10">1.8.1.4</ecNumber>
    </recommendedName>
</protein>
<dbReference type="InterPro" id="IPR006258">
    <property type="entry name" value="Lipoamide_DH"/>
</dbReference>
<evidence type="ECO:0000256" key="1">
    <source>
        <dbReference type="ARBA" id="ARBA00007532"/>
    </source>
</evidence>
<evidence type="ECO:0000256" key="8">
    <source>
        <dbReference type="ARBA" id="ARBA00023157"/>
    </source>
</evidence>
<proteinExistence type="inferred from homology"/>
<dbReference type="PANTHER" id="PTHR22912">
    <property type="entry name" value="DISULFIDE OXIDOREDUCTASE"/>
    <property type="match status" value="1"/>
</dbReference>
<evidence type="ECO:0000256" key="4">
    <source>
        <dbReference type="ARBA" id="ARBA00022823"/>
    </source>
</evidence>
<evidence type="ECO:0000256" key="9">
    <source>
        <dbReference type="ARBA" id="ARBA00023284"/>
    </source>
</evidence>
<dbReference type="Pfam" id="PF02852">
    <property type="entry name" value="Pyr_redox_dim"/>
    <property type="match status" value="1"/>
</dbReference>